<dbReference type="Pfam" id="PF01370">
    <property type="entry name" value="Epimerase"/>
    <property type="match status" value="1"/>
</dbReference>
<dbReference type="Gene3D" id="3.40.50.720">
    <property type="entry name" value="NAD(P)-binding Rossmann-like Domain"/>
    <property type="match status" value="1"/>
</dbReference>
<keyword evidence="4" id="KW-1185">Reference proteome</keyword>
<evidence type="ECO:0000313" key="4">
    <source>
        <dbReference type="Proteomes" id="UP000277928"/>
    </source>
</evidence>
<dbReference type="OMA" id="MHEEEIP"/>
<protein>
    <recommendedName>
        <fullName evidence="2">NAD-dependent epimerase/dehydratase domain-containing protein</fullName>
    </recommendedName>
</protein>
<dbReference type="PANTHER" id="PTHR43000">
    <property type="entry name" value="DTDP-D-GLUCOSE 4,6-DEHYDRATASE-RELATED"/>
    <property type="match status" value="1"/>
</dbReference>
<dbReference type="InterPro" id="IPR036291">
    <property type="entry name" value="NAD(P)-bd_dom_sf"/>
</dbReference>
<dbReference type="EMBL" id="UYRX01001353">
    <property type="protein sequence ID" value="VDK89294.1"/>
    <property type="molecule type" value="Genomic_DNA"/>
</dbReference>
<name>A0A3P6VGL0_LITSI</name>
<evidence type="ECO:0000256" key="1">
    <source>
        <dbReference type="ARBA" id="ARBA00007637"/>
    </source>
</evidence>
<evidence type="ECO:0000313" key="3">
    <source>
        <dbReference type="EMBL" id="VDK89294.1"/>
    </source>
</evidence>
<dbReference type="Proteomes" id="UP000277928">
    <property type="component" value="Unassembled WGS sequence"/>
</dbReference>
<dbReference type="AlphaFoldDB" id="A0A3P6VGL0"/>
<sequence length="228" mass="25717">MVEEVVAITGGSGFLAQHLISYLQRTNDHQQHEGAVVAEIRTIDRNPFSKFLDYPTLIPLKHYQFDLCDVNALKQALKSVTTVFHCAGKSLEYLHDGINHTDQYWHDNTNATEFLLQVMHEEEIPRLIHVSDAYSNLPVGDNYGLSEQMHLGFPSSFMLGLYGQSKIRAEMCARRAATKGQISVLILRPTFIYGEGEKHLLGTALKLCSIYGGIPYLQDESRGHHQFV</sequence>
<dbReference type="STRING" id="42156.A0A3P6VGL0"/>
<reference evidence="3 4" key="1">
    <citation type="submission" date="2018-08" db="EMBL/GenBank/DDBJ databases">
        <authorList>
            <person name="Laetsch R D."/>
            <person name="Stevens L."/>
            <person name="Kumar S."/>
            <person name="Blaxter L. M."/>
        </authorList>
    </citation>
    <scope>NUCLEOTIDE SEQUENCE [LARGE SCALE GENOMIC DNA]</scope>
</reference>
<dbReference type="SUPFAM" id="SSF51735">
    <property type="entry name" value="NAD(P)-binding Rossmann-fold domains"/>
    <property type="match status" value="1"/>
</dbReference>
<dbReference type="InterPro" id="IPR001509">
    <property type="entry name" value="Epimerase_deHydtase"/>
</dbReference>
<evidence type="ECO:0000259" key="2">
    <source>
        <dbReference type="Pfam" id="PF01370"/>
    </source>
</evidence>
<gene>
    <name evidence="3" type="ORF">NLS_LOCUS9077</name>
</gene>
<organism evidence="3 4">
    <name type="scientific">Litomosoides sigmodontis</name>
    <name type="common">Filarial nematode worm</name>
    <dbReference type="NCBI Taxonomy" id="42156"/>
    <lineage>
        <taxon>Eukaryota</taxon>
        <taxon>Metazoa</taxon>
        <taxon>Ecdysozoa</taxon>
        <taxon>Nematoda</taxon>
        <taxon>Chromadorea</taxon>
        <taxon>Rhabditida</taxon>
        <taxon>Spirurina</taxon>
        <taxon>Spiruromorpha</taxon>
        <taxon>Filarioidea</taxon>
        <taxon>Onchocercidae</taxon>
        <taxon>Litomosoides</taxon>
    </lineage>
</organism>
<accession>A0A3P6VGL0</accession>
<comment type="similarity">
    <text evidence="1">Belongs to the NAD(P)-dependent epimerase/dehydratase family.</text>
</comment>
<feature type="non-terminal residue" evidence="3">
    <location>
        <position position="228"/>
    </location>
</feature>
<dbReference type="OrthoDB" id="2735536at2759"/>
<feature type="domain" description="NAD-dependent epimerase/dehydratase" evidence="2">
    <location>
        <begin position="6"/>
        <end position="197"/>
    </location>
</feature>
<proteinExistence type="inferred from homology"/>